<accession>A0A4Y7RXG5</accession>
<evidence type="ECO:0000313" key="2">
    <source>
        <dbReference type="Proteomes" id="UP000297597"/>
    </source>
</evidence>
<organism evidence="1 2">
    <name type="scientific">Pelotomaculum propionicicum</name>
    <dbReference type="NCBI Taxonomy" id="258475"/>
    <lineage>
        <taxon>Bacteria</taxon>
        <taxon>Bacillati</taxon>
        <taxon>Bacillota</taxon>
        <taxon>Clostridia</taxon>
        <taxon>Eubacteriales</taxon>
        <taxon>Desulfotomaculaceae</taxon>
        <taxon>Pelotomaculum</taxon>
    </lineage>
</organism>
<dbReference type="Proteomes" id="UP000297597">
    <property type="component" value="Unassembled WGS sequence"/>
</dbReference>
<keyword evidence="2" id="KW-1185">Reference proteome</keyword>
<dbReference type="RefSeq" id="WP_282432857.1">
    <property type="nucleotide sequence ID" value="NZ_QFFZ01000002.1"/>
</dbReference>
<reference evidence="1 2" key="1">
    <citation type="journal article" date="2018" name="Environ. Microbiol.">
        <title>Novel energy conservation strategies and behaviour of Pelotomaculum schinkii driving syntrophic propionate catabolism.</title>
        <authorList>
            <person name="Hidalgo-Ahumada C.A.P."/>
            <person name="Nobu M.K."/>
            <person name="Narihiro T."/>
            <person name="Tamaki H."/>
            <person name="Liu W.T."/>
            <person name="Kamagata Y."/>
            <person name="Stams A.J.M."/>
            <person name="Imachi H."/>
            <person name="Sousa D.Z."/>
        </authorList>
    </citation>
    <scope>NUCLEOTIDE SEQUENCE [LARGE SCALE GENOMIC DNA]</scope>
    <source>
        <strain evidence="1 2">MGP</strain>
    </source>
</reference>
<dbReference type="AlphaFoldDB" id="A0A4Y7RXG5"/>
<protein>
    <submittedName>
        <fullName evidence="1">Uncharacterized protein</fullName>
    </submittedName>
</protein>
<comment type="caution">
    <text evidence="1">The sequence shown here is derived from an EMBL/GenBank/DDBJ whole genome shotgun (WGS) entry which is preliminary data.</text>
</comment>
<sequence>MGDIEVRGFGELKKLFDERKWSFPLILSLEEEISAVDPAVN</sequence>
<name>A0A4Y7RXG5_9FIRM</name>
<proteinExistence type="predicted"/>
<dbReference type="EMBL" id="QFFZ01000002">
    <property type="protein sequence ID" value="TEB13436.1"/>
    <property type="molecule type" value="Genomic_DNA"/>
</dbReference>
<evidence type="ECO:0000313" key="1">
    <source>
        <dbReference type="EMBL" id="TEB13436.1"/>
    </source>
</evidence>
<gene>
    <name evidence="1" type="ORF">Pmgp_00330</name>
</gene>